<evidence type="ECO:0000256" key="10">
    <source>
        <dbReference type="ARBA" id="ARBA00049244"/>
    </source>
</evidence>
<dbReference type="GO" id="GO:0003887">
    <property type="term" value="F:DNA-directed DNA polymerase activity"/>
    <property type="evidence" value="ECO:0007669"/>
    <property type="project" value="UniProtKB-KW"/>
</dbReference>
<evidence type="ECO:0000256" key="4">
    <source>
        <dbReference type="ARBA" id="ARBA00022679"/>
    </source>
</evidence>
<dbReference type="Gene3D" id="3.30.70.370">
    <property type="match status" value="2"/>
</dbReference>
<dbReference type="PANTHER" id="PTHR10133">
    <property type="entry name" value="DNA POLYMERASE I"/>
    <property type="match status" value="1"/>
</dbReference>
<comment type="catalytic activity">
    <reaction evidence="10">
        <text>DNA(n) + a 2'-deoxyribonucleoside 5'-triphosphate = DNA(n+1) + diphosphate</text>
        <dbReference type="Rhea" id="RHEA:22508"/>
        <dbReference type="Rhea" id="RHEA-COMP:17339"/>
        <dbReference type="Rhea" id="RHEA-COMP:17340"/>
        <dbReference type="ChEBI" id="CHEBI:33019"/>
        <dbReference type="ChEBI" id="CHEBI:61560"/>
        <dbReference type="ChEBI" id="CHEBI:173112"/>
        <dbReference type="EC" id="2.7.7.7"/>
    </reaction>
</comment>
<evidence type="ECO:0000313" key="13">
    <source>
        <dbReference type="Proteomes" id="UP001301519"/>
    </source>
</evidence>
<dbReference type="InterPro" id="IPR036397">
    <property type="entry name" value="RNaseH_sf"/>
</dbReference>
<dbReference type="InterPro" id="IPR002298">
    <property type="entry name" value="DNA_polymerase_A"/>
</dbReference>
<sequence length="588" mass="67665">MKLVIDLETNNLLEELDKIHCIVCKDIETNQVYQYNPDNLEDGLQLLKKATVLVGHNIQGFDLPALEKVLNYKFEGYVYDTLLVSRLVYTNLLDNDYKHKELPAKLYGRHSLEAWGYRLGLRKGDYQEHSDFTEYNQDMMDYCVRDVEVTHLLFQKLLKENYSSQAIDIEHNFAMWIRKQEQHGILFDETSAQTLLSILTKRRLSLEEELSVVFPSWQKSLGFKTYKRDNRKRGIKAGVPVEQFKTEIFNPNSRQHIADRLINVLGWKPKSFTATGIPEVNEKILSELPYPEAKKISEYLMIQKRLGQLSDGEQAYLKLNNKGKIYGKVNTLGTYTGRCSHNSPNLAQCVASGSPYGKEFRSLFIAPSDMDFIGIDFSGLELRVLSSYMASYDNGEFRQRLLEDDIHTANQKAVGLSSRAEAKRFIYAYIYGCGNSKLGEILGVSVEEAKRVRAKFEKELPALKTLVDAVKSKYRNYGYIKGIDGRRLIPKAEYSSLNTLIQACGSILVKMGTVFLNQELHKAGFKWGEDYAMVLHVHDEMQFYCKKEKTEQFKEIAKTIFKKTQTYFNFKTPLDGEIKVGRTWSDTH</sequence>
<reference evidence="12 13" key="1">
    <citation type="submission" date="2023-08" db="EMBL/GenBank/DDBJ databases">
        <authorList>
            <person name="Du S."/>
            <person name="Wu Z."/>
            <person name="Wu Y."/>
            <person name="Yang M."/>
            <person name="Shao J."/>
            <person name="Liu H."/>
            <person name="Zhao Y."/>
            <person name="Zhang Z."/>
        </authorList>
    </citation>
    <scope>NUCLEOTIDE SEQUENCE [LARGE SCALE GENOMIC DNA]</scope>
</reference>
<dbReference type="InterPro" id="IPR012337">
    <property type="entry name" value="RNaseH-like_sf"/>
</dbReference>
<organism evidence="12 13">
    <name type="scientific">Pelagibacter phage HTVC041P</name>
    <dbReference type="NCBI Taxonomy" id="3072833"/>
    <lineage>
        <taxon>Viruses</taxon>
        <taxon>Duplodnaviria</taxon>
        <taxon>Heunggongvirae</taxon>
        <taxon>Uroviricota</taxon>
        <taxon>Caudoviricetes</taxon>
        <taxon>Autographivirales</taxon>
        <taxon>Autographivirales incertae sedis</taxon>
        <taxon>Aequorvirus</taxon>
        <taxon>Aequorvirus HTVC041P</taxon>
    </lineage>
</organism>
<evidence type="ECO:0000259" key="11">
    <source>
        <dbReference type="SMART" id="SM00482"/>
    </source>
</evidence>
<evidence type="ECO:0000256" key="6">
    <source>
        <dbReference type="ARBA" id="ARBA00022705"/>
    </source>
</evidence>
<name>A0AAX4G2P9_9CAUD</name>
<dbReference type="GO" id="GO:0006302">
    <property type="term" value="P:double-strand break repair"/>
    <property type="evidence" value="ECO:0007669"/>
    <property type="project" value="TreeGrafter"/>
</dbReference>
<feature type="domain" description="DNA-directed DNA polymerase family A palm" evidence="11">
    <location>
        <begin position="357"/>
        <end position="549"/>
    </location>
</feature>
<evidence type="ECO:0000256" key="7">
    <source>
        <dbReference type="ARBA" id="ARBA00022932"/>
    </source>
</evidence>
<dbReference type="Gene3D" id="1.20.1060.10">
    <property type="entry name" value="Taq DNA Polymerase, Chain T, domain 4"/>
    <property type="match status" value="1"/>
</dbReference>
<keyword evidence="5" id="KW-0548">Nucleotidyltransferase</keyword>
<dbReference type="PRINTS" id="PR00868">
    <property type="entry name" value="DNAPOLI"/>
</dbReference>
<dbReference type="GO" id="GO:0006261">
    <property type="term" value="P:DNA-templated DNA replication"/>
    <property type="evidence" value="ECO:0007669"/>
    <property type="project" value="InterPro"/>
</dbReference>
<keyword evidence="9" id="KW-0238">DNA-binding</keyword>
<dbReference type="InterPro" id="IPR001098">
    <property type="entry name" value="DNA-dir_DNA_pol_A_palm_dom"/>
</dbReference>
<dbReference type="SMART" id="SM00482">
    <property type="entry name" value="POLAc"/>
    <property type="match status" value="1"/>
</dbReference>
<dbReference type="EC" id="2.7.7.7" evidence="2"/>
<dbReference type="GO" id="GO:0039693">
    <property type="term" value="P:viral DNA genome replication"/>
    <property type="evidence" value="ECO:0007669"/>
    <property type="project" value="UniProtKB-KW"/>
</dbReference>
<evidence type="ECO:0000256" key="1">
    <source>
        <dbReference type="ARBA" id="ARBA00007705"/>
    </source>
</evidence>
<keyword evidence="4" id="KW-0808">Transferase</keyword>
<evidence type="ECO:0000256" key="8">
    <source>
        <dbReference type="ARBA" id="ARBA00023109"/>
    </source>
</evidence>
<keyword evidence="13" id="KW-1185">Reference proteome</keyword>
<dbReference type="PANTHER" id="PTHR10133:SF27">
    <property type="entry name" value="DNA POLYMERASE NU"/>
    <property type="match status" value="1"/>
</dbReference>
<dbReference type="InterPro" id="IPR019760">
    <property type="entry name" value="DNA-dir_DNA_pol_A_CS"/>
</dbReference>
<comment type="similarity">
    <text evidence="1">Belongs to the DNA polymerase type-A family.</text>
</comment>
<protein>
    <recommendedName>
        <fullName evidence="3">DNA polymerase</fullName>
        <ecNumber evidence="2">2.7.7.7</ecNumber>
    </recommendedName>
</protein>
<proteinExistence type="inferred from homology"/>
<accession>A0AAX4G2P9</accession>
<dbReference type="SUPFAM" id="SSF53098">
    <property type="entry name" value="Ribonuclease H-like"/>
    <property type="match status" value="1"/>
</dbReference>
<dbReference type="PROSITE" id="PS00447">
    <property type="entry name" value="DNA_POLYMERASE_A"/>
    <property type="match status" value="1"/>
</dbReference>
<evidence type="ECO:0000256" key="9">
    <source>
        <dbReference type="ARBA" id="ARBA00023125"/>
    </source>
</evidence>
<evidence type="ECO:0000256" key="3">
    <source>
        <dbReference type="ARBA" id="ARBA00015749"/>
    </source>
</evidence>
<dbReference type="Gene3D" id="3.30.420.10">
    <property type="entry name" value="Ribonuclease H-like superfamily/Ribonuclease H"/>
    <property type="match status" value="1"/>
</dbReference>
<keyword evidence="7" id="KW-0239">DNA-directed DNA polymerase</keyword>
<dbReference type="GO" id="GO:0003677">
    <property type="term" value="F:DNA binding"/>
    <property type="evidence" value="ECO:0007669"/>
    <property type="project" value="UniProtKB-KW"/>
</dbReference>
<gene>
    <name evidence="12" type="ORF">HTVC041P_gp15</name>
</gene>
<evidence type="ECO:0000313" key="12">
    <source>
        <dbReference type="EMBL" id="WOZ55749.1"/>
    </source>
</evidence>
<evidence type="ECO:0000256" key="5">
    <source>
        <dbReference type="ARBA" id="ARBA00022695"/>
    </source>
</evidence>
<dbReference type="SUPFAM" id="SSF56672">
    <property type="entry name" value="DNA/RNA polymerases"/>
    <property type="match status" value="1"/>
</dbReference>
<keyword evidence="8" id="KW-1194">Viral DNA replication</keyword>
<evidence type="ECO:0000256" key="2">
    <source>
        <dbReference type="ARBA" id="ARBA00012417"/>
    </source>
</evidence>
<dbReference type="InterPro" id="IPR043502">
    <property type="entry name" value="DNA/RNA_pol_sf"/>
</dbReference>
<dbReference type="Proteomes" id="UP001301519">
    <property type="component" value="Segment"/>
</dbReference>
<keyword evidence="6" id="KW-0235">DNA replication</keyword>
<dbReference type="Pfam" id="PF00476">
    <property type="entry name" value="DNA_pol_A"/>
    <property type="match status" value="1"/>
</dbReference>
<dbReference type="EMBL" id="OR420753">
    <property type="protein sequence ID" value="WOZ55749.1"/>
    <property type="molecule type" value="Genomic_DNA"/>
</dbReference>